<name>A0A0G1MWV8_9BACT</name>
<dbReference type="InterPro" id="IPR052021">
    <property type="entry name" value="Type-I_RS_S_subunit"/>
</dbReference>
<dbReference type="AlphaFoldDB" id="A0A0G1MWV8"/>
<comment type="caution">
    <text evidence="5">The sequence shown here is derived from an EMBL/GenBank/DDBJ whole genome shotgun (WGS) entry which is preliminary data.</text>
</comment>
<keyword evidence="2" id="KW-0680">Restriction system</keyword>
<evidence type="ECO:0000313" key="5">
    <source>
        <dbReference type="EMBL" id="KKU12719.1"/>
    </source>
</evidence>
<dbReference type="PANTHER" id="PTHR30408">
    <property type="entry name" value="TYPE-1 RESTRICTION ENZYME ECOKI SPECIFICITY PROTEIN"/>
    <property type="match status" value="1"/>
</dbReference>
<accession>A0A0G1MWV8</accession>
<dbReference type="SUPFAM" id="SSF116734">
    <property type="entry name" value="DNA methylase specificity domain"/>
    <property type="match status" value="1"/>
</dbReference>
<feature type="domain" description="Type I restriction modification DNA specificity" evidence="4">
    <location>
        <begin position="33"/>
        <end position="202"/>
    </location>
</feature>
<dbReference type="Proteomes" id="UP000034911">
    <property type="component" value="Unassembled WGS sequence"/>
</dbReference>
<dbReference type="InterPro" id="IPR000055">
    <property type="entry name" value="Restrct_endonuc_typeI_TRD"/>
</dbReference>
<dbReference type="Pfam" id="PF01420">
    <property type="entry name" value="Methylase_S"/>
    <property type="match status" value="1"/>
</dbReference>
<dbReference type="Gene3D" id="1.10.287.1120">
    <property type="entry name" value="Bipartite methylase S protein"/>
    <property type="match status" value="1"/>
</dbReference>
<evidence type="ECO:0000256" key="1">
    <source>
        <dbReference type="ARBA" id="ARBA00010923"/>
    </source>
</evidence>
<dbReference type="GO" id="GO:0003677">
    <property type="term" value="F:DNA binding"/>
    <property type="evidence" value="ECO:0007669"/>
    <property type="project" value="UniProtKB-KW"/>
</dbReference>
<dbReference type="PANTHER" id="PTHR30408:SF12">
    <property type="entry name" value="TYPE I RESTRICTION ENZYME MJAVIII SPECIFICITY SUBUNIT"/>
    <property type="match status" value="1"/>
</dbReference>
<evidence type="ECO:0000313" key="6">
    <source>
        <dbReference type="Proteomes" id="UP000034911"/>
    </source>
</evidence>
<dbReference type="CDD" id="cd17292">
    <property type="entry name" value="RMtype1_S_LlaA17I_TRD2-CR2_like"/>
    <property type="match status" value="1"/>
</dbReference>
<dbReference type="InterPro" id="IPR044946">
    <property type="entry name" value="Restrct_endonuc_typeI_TRD_sf"/>
</dbReference>
<evidence type="ECO:0000259" key="4">
    <source>
        <dbReference type="Pfam" id="PF01420"/>
    </source>
</evidence>
<reference evidence="5 6" key="1">
    <citation type="journal article" date="2015" name="Nature">
        <title>rRNA introns, odd ribosomes, and small enigmatic genomes across a large radiation of phyla.</title>
        <authorList>
            <person name="Brown C.T."/>
            <person name="Hug L.A."/>
            <person name="Thomas B.C."/>
            <person name="Sharon I."/>
            <person name="Castelle C.J."/>
            <person name="Singh A."/>
            <person name="Wilkins M.J."/>
            <person name="Williams K.H."/>
            <person name="Banfield J.F."/>
        </authorList>
    </citation>
    <scope>NUCLEOTIDE SEQUENCE [LARGE SCALE GENOMIC DNA]</scope>
</reference>
<proteinExistence type="inferred from homology"/>
<sequence length="221" mass="25406">MDEDVARTQEVIETTEKLKRGLMQSILSFGNKENVKYLAFGDIGKVSMCKRIFKKETSDNGDIPFYKIGTFGKEPDSFISQEIFDNYRNKFSFPKIGDILLSASGTIGRKVIYDGRPAYFQDSNIIWLEHDESKILNSFLFHLYDTIKWQTEGSTIKRLYNDIFLKKIIPVPPIDKQKQIVEVLSAVDEKILINKKLKAKLTLLKKGLMQDLLSGEVRVKI</sequence>
<dbReference type="PATRIC" id="fig|1619050.3.peg.713"/>
<dbReference type="GO" id="GO:0009307">
    <property type="term" value="P:DNA restriction-modification system"/>
    <property type="evidence" value="ECO:0007669"/>
    <property type="project" value="UniProtKB-KW"/>
</dbReference>
<protein>
    <submittedName>
        <fullName evidence="5">Type I restriction enzyme specificity protein</fullName>
    </submittedName>
</protein>
<comment type="similarity">
    <text evidence="1">Belongs to the type-I restriction system S methylase family.</text>
</comment>
<evidence type="ECO:0000256" key="3">
    <source>
        <dbReference type="ARBA" id="ARBA00023125"/>
    </source>
</evidence>
<dbReference type="STRING" id="1619050.UX20_C0044G0002"/>
<dbReference type="EMBL" id="LCLH01000044">
    <property type="protein sequence ID" value="KKU12719.1"/>
    <property type="molecule type" value="Genomic_DNA"/>
</dbReference>
<gene>
    <name evidence="5" type="ORF">UX20_C0044G0002</name>
</gene>
<evidence type="ECO:0000256" key="2">
    <source>
        <dbReference type="ARBA" id="ARBA00022747"/>
    </source>
</evidence>
<dbReference type="Gene3D" id="3.90.220.20">
    <property type="entry name" value="DNA methylase specificity domains"/>
    <property type="match status" value="1"/>
</dbReference>
<organism evidence="5 6">
    <name type="scientific">Candidatus Magasanikbacteria bacterium GW2011_GWC2_45_8</name>
    <dbReference type="NCBI Taxonomy" id="1619050"/>
    <lineage>
        <taxon>Bacteria</taxon>
        <taxon>Candidatus Magasanikiibacteriota</taxon>
    </lineage>
</organism>
<keyword evidence="3" id="KW-0238">DNA-binding</keyword>